<evidence type="ECO:0000256" key="8">
    <source>
        <dbReference type="SAM" id="Phobius"/>
    </source>
</evidence>
<feature type="domain" description="Spore germination GerAC-like C-terminal" evidence="9">
    <location>
        <begin position="204"/>
        <end position="363"/>
    </location>
</feature>
<dbReference type="GO" id="GO:0016020">
    <property type="term" value="C:membrane"/>
    <property type="evidence" value="ECO:0007669"/>
    <property type="project" value="UniProtKB-SubCell"/>
</dbReference>
<keyword evidence="12" id="KW-1185">Reference proteome</keyword>
<dbReference type="GO" id="GO:0009847">
    <property type="term" value="P:spore germination"/>
    <property type="evidence" value="ECO:0007669"/>
    <property type="project" value="InterPro"/>
</dbReference>
<dbReference type="Pfam" id="PF05504">
    <property type="entry name" value="Spore_GerAC"/>
    <property type="match status" value="1"/>
</dbReference>
<evidence type="ECO:0000256" key="4">
    <source>
        <dbReference type="ARBA" id="ARBA00022729"/>
    </source>
</evidence>
<evidence type="ECO:0000259" key="9">
    <source>
        <dbReference type="Pfam" id="PF05504"/>
    </source>
</evidence>
<dbReference type="PANTHER" id="PTHR35789">
    <property type="entry name" value="SPORE GERMINATION PROTEIN B3"/>
    <property type="match status" value="1"/>
</dbReference>
<dbReference type="Gene3D" id="3.30.300.210">
    <property type="entry name" value="Nutrient germinant receptor protein C, domain 3"/>
    <property type="match status" value="1"/>
</dbReference>
<evidence type="ECO:0000313" key="11">
    <source>
        <dbReference type="EMBL" id="GCD12462.1"/>
    </source>
</evidence>
<dbReference type="InterPro" id="IPR038501">
    <property type="entry name" value="Spore_GerAC_C_sf"/>
</dbReference>
<keyword evidence="3" id="KW-0309">Germination</keyword>
<dbReference type="Pfam" id="PF25198">
    <property type="entry name" value="Spore_GerAC_N"/>
    <property type="match status" value="1"/>
</dbReference>
<dbReference type="OrthoDB" id="1949745at2"/>
<protein>
    <submittedName>
        <fullName evidence="11">Spore germination protein</fullName>
    </submittedName>
</protein>
<keyword evidence="4" id="KW-0732">Signal</keyword>
<accession>A0A401USC7</accession>
<evidence type="ECO:0000256" key="6">
    <source>
        <dbReference type="ARBA" id="ARBA00023139"/>
    </source>
</evidence>
<evidence type="ECO:0000256" key="5">
    <source>
        <dbReference type="ARBA" id="ARBA00023136"/>
    </source>
</evidence>
<feature type="transmembrane region" description="Helical" evidence="8">
    <location>
        <begin position="7"/>
        <end position="26"/>
    </location>
</feature>
<dbReference type="InterPro" id="IPR046953">
    <property type="entry name" value="Spore_GerAC-like_C"/>
</dbReference>
<evidence type="ECO:0000256" key="1">
    <source>
        <dbReference type="ARBA" id="ARBA00004635"/>
    </source>
</evidence>
<dbReference type="EMBL" id="BHYK01000034">
    <property type="protein sequence ID" value="GCD12462.1"/>
    <property type="molecule type" value="Genomic_DNA"/>
</dbReference>
<dbReference type="NCBIfam" id="TIGR02887">
    <property type="entry name" value="spore_ger_x_C"/>
    <property type="match status" value="1"/>
</dbReference>
<evidence type="ECO:0000256" key="7">
    <source>
        <dbReference type="ARBA" id="ARBA00023288"/>
    </source>
</evidence>
<dbReference type="InterPro" id="IPR008844">
    <property type="entry name" value="Spore_GerAC-like"/>
</dbReference>
<evidence type="ECO:0000256" key="3">
    <source>
        <dbReference type="ARBA" id="ARBA00022544"/>
    </source>
</evidence>
<keyword evidence="8" id="KW-1133">Transmembrane helix</keyword>
<evidence type="ECO:0000256" key="2">
    <source>
        <dbReference type="ARBA" id="ARBA00007886"/>
    </source>
</evidence>
<feature type="domain" description="Spore germination protein N-terminal" evidence="10">
    <location>
        <begin position="25"/>
        <end position="195"/>
    </location>
</feature>
<keyword evidence="8" id="KW-0812">Transmembrane</keyword>
<dbReference type="RefSeq" id="WP_125005186.1">
    <property type="nucleotide sequence ID" value="NZ_BHYK01000034.1"/>
</dbReference>
<comment type="subcellular location">
    <subcellularLocation>
        <location evidence="1">Membrane</location>
        <topology evidence="1">Lipid-anchor</topology>
    </subcellularLocation>
</comment>
<keyword evidence="5 8" id="KW-0472">Membrane</keyword>
<name>A0A401USC7_9CLOT</name>
<keyword evidence="7" id="KW-0449">Lipoprotein</keyword>
<comment type="caution">
    <text evidence="11">The sequence shown here is derived from an EMBL/GenBank/DDBJ whole genome shotgun (WGS) entry which is preliminary data.</text>
</comment>
<evidence type="ECO:0000313" key="12">
    <source>
        <dbReference type="Proteomes" id="UP000287872"/>
    </source>
</evidence>
<keyword evidence="6" id="KW-0564">Palmitate</keyword>
<proteinExistence type="inferred from homology"/>
<sequence>MNKKKYAIIIIGVLTYVFIMLGQGRVPIEEVAIINGVGYDIERKGEGIIEYSMPISTNVYKPSGSQVNLLFKDEGLNLGEIIQQRQEKMDKKFIQGHERVILISEDYARYGLKTMMEERVRNSEANDTAYMAVCKGKAEDYLKYQKRGYMNASEYISGLIETYGDYSFFSNNYKLIDAYVRIGAEGRSLVLPYINITEDGIEITGAAVFNEDKMVELADVKNGRILNLLKNDAVKGIISLQKSPKQYIDFDAKTSKRKVKCYRQGDKYSFIIDLSFTGTVSNNEMYVDMIKNINIQKEFEKDMAKSIESQCYDFIKRMQNDYKIDCIELGKEAAAKYGRQKGIDWNEVVSNADIKVNVKVKVDLQGRGDY</sequence>
<gene>
    <name evidence="11" type="primary">gerAC_4</name>
    <name evidence="11" type="ORF">Ctaglu_40850</name>
</gene>
<dbReference type="InterPro" id="IPR057336">
    <property type="entry name" value="GerAC_N"/>
</dbReference>
<dbReference type="Proteomes" id="UP000287872">
    <property type="component" value="Unassembled WGS sequence"/>
</dbReference>
<organism evidence="11 12">
    <name type="scientific">Clostridium tagluense</name>
    <dbReference type="NCBI Taxonomy" id="360422"/>
    <lineage>
        <taxon>Bacteria</taxon>
        <taxon>Bacillati</taxon>
        <taxon>Bacillota</taxon>
        <taxon>Clostridia</taxon>
        <taxon>Eubacteriales</taxon>
        <taxon>Clostridiaceae</taxon>
        <taxon>Clostridium</taxon>
    </lineage>
</organism>
<dbReference type="PANTHER" id="PTHR35789:SF1">
    <property type="entry name" value="SPORE GERMINATION PROTEIN B3"/>
    <property type="match status" value="1"/>
</dbReference>
<comment type="similarity">
    <text evidence="2">Belongs to the GerABKC lipoprotein family.</text>
</comment>
<reference evidence="11 12" key="1">
    <citation type="submission" date="2018-11" db="EMBL/GenBank/DDBJ databases">
        <title>Genome sequencing and assembly of Clostridium tagluense strain A121.</title>
        <authorList>
            <person name="Murakami T."/>
            <person name="Segawa T."/>
            <person name="Shcherbakova V.A."/>
            <person name="Mori H."/>
            <person name="Yoshimura Y."/>
        </authorList>
    </citation>
    <scope>NUCLEOTIDE SEQUENCE [LARGE SCALE GENOMIC DNA]</scope>
    <source>
        <strain evidence="11 12">A121</strain>
    </source>
</reference>
<dbReference type="AlphaFoldDB" id="A0A401USC7"/>
<evidence type="ECO:0000259" key="10">
    <source>
        <dbReference type="Pfam" id="PF25198"/>
    </source>
</evidence>